<protein>
    <submittedName>
        <fullName evidence="1">Uncharacterized protein</fullName>
    </submittedName>
</protein>
<gene>
    <name evidence="1" type="ORF">LAh6_92</name>
</gene>
<dbReference type="EMBL" id="MK838112">
    <property type="protein sequence ID" value="QDH46592.1"/>
    <property type="molecule type" value="Genomic_DNA"/>
</dbReference>
<accession>A0A514A031</accession>
<reference evidence="1 2" key="1">
    <citation type="submission" date="2019-04" db="EMBL/GenBank/DDBJ databases">
        <title>Novel bacteriophages capable of disrupting biofilms from clinical strains of Aeromonas hydrophila with intrinsic antibiotic resistance.</title>
        <authorList>
            <person name="Kabwe M."/>
            <person name="Brown T.L."/>
            <person name="Speirs L."/>
            <person name="Ku H."/>
            <person name="Leach M."/>
            <person name="Chan H.T."/>
            <person name="Petrovski S."/>
            <person name="Lock P."/>
            <person name="Tucci J."/>
        </authorList>
    </citation>
    <scope>NUCLEOTIDE SEQUENCE [LARGE SCALE GENOMIC DNA]</scope>
</reference>
<sequence>MVIKTQIRIYDPVTGSFQEVIQSSHGNIKDMCKWMNLVEDVHSQVTNCNIQVRMGKSGKLVPFKSVRALHNTFWGV</sequence>
<name>A0A514A031_9CAUD</name>
<proteinExistence type="predicted"/>
<dbReference type="Proteomes" id="UP000319466">
    <property type="component" value="Segment"/>
</dbReference>
<organism evidence="1 2">
    <name type="scientific">Aeromonas phage LAh_6</name>
    <dbReference type="NCBI Taxonomy" id="2591030"/>
    <lineage>
        <taxon>Viruses</taxon>
        <taxon>Duplodnaviria</taxon>
        <taxon>Heunggongvirae</taxon>
        <taxon>Uroviricota</taxon>
        <taxon>Caudoviricetes</taxon>
        <taxon>Grimontviridae</taxon>
        <taxon>Lahexavirus</taxon>
        <taxon>Lahexavirus LAh6</taxon>
    </lineage>
</organism>
<keyword evidence="2" id="KW-1185">Reference proteome</keyword>
<evidence type="ECO:0000313" key="1">
    <source>
        <dbReference type="EMBL" id="QDH46592.1"/>
    </source>
</evidence>
<evidence type="ECO:0000313" key="2">
    <source>
        <dbReference type="Proteomes" id="UP000319466"/>
    </source>
</evidence>